<protein>
    <submittedName>
        <fullName evidence="2">Uncharacterized protein</fullName>
    </submittedName>
</protein>
<dbReference type="AlphaFoldDB" id="A0A4Q4NHI0"/>
<accession>A0A4Q4NHI0</accession>
<organism evidence="2 3">
    <name type="scientific">Alternaria alternata</name>
    <name type="common">Alternaria rot fungus</name>
    <name type="synonym">Torula alternata</name>
    <dbReference type="NCBI Taxonomy" id="5599"/>
    <lineage>
        <taxon>Eukaryota</taxon>
        <taxon>Fungi</taxon>
        <taxon>Dikarya</taxon>
        <taxon>Ascomycota</taxon>
        <taxon>Pezizomycotina</taxon>
        <taxon>Dothideomycetes</taxon>
        <taxon>Pleosporomycetidae</taxon>
        <taxon>Pleosporales</taxon>
        <taxon>Pleosporineae</taxon>
        <taxon>Pleosporaceae</taxon>
        <taxon>Alternaria</taxon>
        <taxon>Alternaria sect. Alternaria</taxon>
        <taxon>Alternaria alternata complex</taxon>
    </lineage>
</organism>
<reference evidence="3" key="1">
    <citation type="journal article" date="2019" name="bioRxiv">
        <title>Genomics, evolutionary history and diagnostics of the Alternaria alternata species group including apple and Asian pear pathotypes.</title>
        <authorList>
            <person name="Armitage A.D."/>
            <person name="Cockerton H.M."/>
            <person name="Sreenivasaprasad S."/>
            <person name="Woodhall J.W."/>
            <person name="Lane C.R."/>
            <person name="Harrison R.J."/>
            <person name="Clarkson J.P."/>
        </authorList>
    </citation>
    <scope>NUCLEOTIDE SEQUENCE [LARGE SCALE GENOMIC DNA]</scope>
    <source>
        <strain evidence="3">FERA 1177</strain>
    </source>
</reference>
<feature type="compositionally biased region" description="Basic and acidic residues" evidence="1">
    <location>
        <begin position="41"/>
        <end position="52"/>
    </location>
</feature>
<evidence type="ECO:0000313" key="3">
    <source>
        <dbReference type="Proteomes" id="UP000291422"/>
    </source>
</evidence>
<name>A0A4Q4NHI0_ALTAL</name>
<dbReference type="Proteomes" id="UP000291422">
    <property type="component" value="Unassembled WGS sequence"/>
</dbReference>
<evidence type="ECO:0000256" key="1">
    <source>
        <dbReference type="SAM" id="MobiDB-lite"/>
    </source>
</evidence>
<proteinExistence type="predicted"/>
<comment type="caution">
    <text evidence="2">The sequence shown here is derived from an EMBL/GenBank/DDBJ whole genome shotgun (WGS) entry which is preliminary data.</text>
</comment>
<feature type="region of interest" description="Disordered" evidence="1">
    <location>
        <begin position="41"/>
        <end position="62"/>
    </location>
</feature>
<dbReference type="EMBL" id="PDXD01000010">
    <property type="protein sequence ID" value="RYN76837.1"/>
    <property type="molecule type" value="Genomic_DNA"/>
</dbReference>
<sequence>MRLDIGGANHAEALSSAKAEIRLAASPSRLLNSINRAEDKASKLPGNLDRDNNVQPHRNTHSRVTIGLSTIF</sequence>
<gene>
    <name evidence="2" type="ORF">AA0117_g5220</name>
</gene>
<evidence type="ECO:0000313" key="2">
    <source>
        <dbReference type="EMBL" id="RYN76837.1"/>
    </source>
</evidence>